<dbReference type="InterPro" id="IPR019734">
    <property type="entry name" value="TPR_rpt"/>
</dbReference>
<feature type="repeat" description="TPR" evidence="4">
    <location>
        <begin position="366"/>
        <end position="399"/>
    </location>
</feature>
<sequence>MAIFREYEEFTDARMVQKVVDLFEKNPPFQRIVQLGLLGIDMDNDLDIPSDDDIANHLWGPRRGSYHGFSGLSDTINRRLIGNPANSVYMPPLHRYTSSGHELPHLSSIPTEPIESHAERRARVLQGAKKSKEKTEKKRIKKQRQKERKRLEKEKQNPQKSDEAKDDSKKSKEEESKEDNQKSTKNDTSFSVKQLTPTKDSESDSSEEESSEDDSEPGSDSDDSEVLDLTSTFVSKAALIAKRKMEQKPRPERREKKKTPAREETQPATDKPNEDQNDVNKNTDTPSNPTVEDNIKISQELAMLGNKFASTGEFDMAVKYFTDAIKYNPQEFKLFGNRSFCFEKMQQYEKALTDAQLSLSMYPGWVKGLYRKGRALAGLKRYEEAAQAFKEVLKLDSSRTDAAQELMRVQISQLMRYGFSQEQSSNALIIHGTVNEALEVLSKLNCTSGDRSKDSHPARSPLPPASVENITRASPLPSANPNGHHPLPPPLPPQSQDTPKTPLKSKPLGPVQNMSNVHSQPQPIPNQAVRTYFEDRTKPELFPVWVGNVVQTVTEPMITDLFSSAGVIHSVKLLTGKRCAFINFTSQDQCDEAIRQFNGHELMGTKLIVRYPDRIPSGMGMSKSALKADYLNEEKFRQGFEWRNGGGSRGPGRPYGHVPNHRGDLKNKGPRSFPVHDNYLQ</sequence>
<dbReference type="PROSITE" id="PS50005">
    <property type="entry name" value="TPR"/>
    <property type="match status" value="2"/>
</dbReference>
<dbReference type="InterPro" id="IPR000504">
    <property type="entry name" value="RRM_dom"/>
</dbReference>
<dbReference type="Ensembl" id="ENSMMDT00005025099.1">
    <property type="protein sequence ID" value="ENSMMDP00005024574.1"/>
    <property type="gene ID" value="ENSMMDG00005011818.1"/>
</dbReference>
<name>A0A667YL39_9TELE</name>
<dbReference type="PANTHER" id="PTHR47678:SF1">
    <property type="entry name" value="TETRATRICOPEPTIDE REPEAT PROTEIN 31"/>
    <property type="match status" value="1"/>
</dbReference>
<keyword evidence="1" id="KW-0677">Repeat</keyword>
<feature type="compositionally biased region" description="Basic and acidic residues" evidence="5">
    <location>
        <begin position="243"/>
        <end position="265"/>
    </location>
</feature>
<dbReference type="InterPro" id="IPR035979">
    <property type="entry name" value="RBD_domain_sf"/>
</dbReference>
<reference evidence="7" key="2">
    <citation type="submission" date="2025-08" db="UniProtKB">
        <authorList>
            <consortium name="Ensembl"/>
        </authorList>
    </citation>
    <scope>IDENTIFICATION</scope>
</reference>
<evidence type="ECO:0000256" key="5">
    <source>
        <dbReference type="SAM" id="MobiDB-lite"/>
    </source>
</evidence>
<dbReference type="SUPFAM" id="SSF54928">
    <property type="entry name" value="RNA-binding domain, RBD"/>
    <property type="match status" value="1"/>
</dbReference>
<reference evidence="7" key="1">
    <citation type="submission" date="2019-06" db="EMBL/GenBank/DDBJ databases">
        <authorList>
            <consortium name="Wellcome Sanger Institute Data Sharing"/>
        </authorList>
    </citation>
    <scope>NUCLEOTIDE SEQUENCE [LARGE SCALE GENOMIC DNA]</scope>
</reference>
<dbReference type="Pfam" id="PF07719">
    <property type="entry name" value="TPR_2"/>
    <property type="match status" value="1"/>
</dbReference>
<dbReference type="GeneID" id="115376611"/>
<evidence type="ECO:0000256" key="3">
    <source>
        <dbReference type="PROSITE-ProRule" id="PRU00176"/>
    </source>
</evidence>
<dbReference type="Gene3D" id="1.25.40.10">
    <property type="entry name" value="Tetratricopeptide repeat domain"/>
    <property type="match status" value="1"/>
</dbReference>
<dbReference type="Proteomes" id="UP000472263">
    <property type="component" value="Chromosome 18"/>
</dbReference>
<proteinExistence type="predicted"/>
<evidence type="ECO:0000313" key="7">
    <source>
        <dbReference type="Ensembl" id="ENSMMDP00005024574.1"/>
    </source>
</evidence>
<feature type="compositionally biased region" description="Acidic residues" evidence="5">
    <location>
        <begin position="203"/>
        <end position="226"/>
    </location>
</feature>
<evidence type="ECO:0000259" key="6">
    <source>
        <dbReference type="PROSITE" id="PS50102"/>
    </source>
</evidence>
<gene>
    <name evidence="7" type="primary">LOC115376611</name>
</gene>
<feature type="compositionally biased region" description="Polar residues" evidence="5">
    <location>
        <begin position="186"/>
        <end position="198"/>
    </location>
</feature>
<dbReference type="Pfam" id="PF13181">
    <property type="entry name" value="TPR_8"/>
    <property type="match status" value="1"/>
</dbReference>
<feature type="compositionally biased region" description="Basic and acidic residues" evidence="5">
    <location>
        <begin position="149"/>
        <end position="185"/>
    </location>
</feature>
<dbReference type="CDD" id="cd14270">
    <property type="entry name" value="UBA"/>
    <property type="match status" value="1"/>
</dbReference>
<feature type="compositionally biased region" description="Polar residues" evidence="5">
    <location>
        <begin position="279"/>
        <end position="291"/>
    </location>
</feature>
<dbReference type="Gene3D" id="3.30.70.330">
    <property type="match status" value="1"/>
</dbReference>
<dbReference type="AlphaFoldDB" id="A0A667YL39"/>
<dbReference type="SUPFAM" id="SSF48452">
    <property type="entry name" value="TPR-like"/>
    <property type="match status" value="1"/>
</dbReference>
<dbReference type="PANTHER" id="PTHR47678">
    <property type="entry name" value="TETRATRICOPEPTIDE REPEAT PROTEIN 31"/>
    <property type="match status" value="1"/>
</dbReference>
<evidence type="ECO:0000256" key="4">
    <source>
        <dbReference type="PROSITE-ProRule" id="PRU00339"/>
    </source>
</evidence>
<keyword evidence="3" id="KW-0694">RNA-binding</keyword>
<feature type="repeat" description="TPR" evidence="4">
    <location>
        <begin position="298"/>
        <end position="331"/>
    </location>
</feature>
<dbReference type="InterPro" id="IPR013105">
    <property type="entry name" value="TPR_2"/>
</dbReference>
<dbReference type="SMART" id="SM00360">
    <property type="entry name" value="RRM"/>
    <property type="match status" value="1"/>
</dbReference>
<feature type="compositionally biased region" description="Basic residues" evidence="5">
    <location>
        <begin position="129"/>
        <end position="148"/>
    </location>
</feature>
<evidence type="ECO:0000313" key="8">
    <source>
        <dbReference type="Proteomes" id="UP000472263"/>
    </source>
</evidence>
<dbReference type="RefSeq" id="XP_029932171.1">
    <property type="nucleotide sequence ID" value="XM_030076311.1"/>
</dbReference>
<dbReference type="InterPro" id="IPR012677">
    <property type="entry name" value="Nucleotide-bd_a/b_plait_sf"/>
</dbReference>
<keyword evidence="2 4" id="KW-0802">TPR repeat</keyword>
<accession>A0A667YL39</accession>
<feature type="compositionally biased region" description="Polar residues" evidence="5">
    <location>
        <begin position="512"/>
        <end position="521"/>
    </location>
</feature>
<dbReference type="GeneTree" id="ENSGT00940000161036"/>
<evidence type="ECO:0000256" key="2">
    <source>
        <dbReference type="ARBA" id="ARBA00022803"/>
    </source>
</evidence>
<reference evidence="7" key="3">
    <citation type="submission" date="2025-09" db="UniProtKB">
        <authorList>
            <consortium name="Ensembl"/>
        </authorList>
    </citation>
    <scope>IDENTIFICATION</scope>
</reference>
<feature type="domain" description="RRM" evidence="6">
    <location>
        <begin position="542"/>
        <end position="614"/>
    </location>
</feature>
<dbReference type="CDD" id="cd00590">
    <property type="entry name" value="RRM_SF"/>
    <property type="match status" value="1"/>
</dbReference>
<organism evidence="7 8">
    <name type="scientific">Myripristis murdjan</name>
    <name type="common">pinecone soldierfish</name>
    <dbReference type="NCBI Taxonomy" id="586833"/>
    <lineage>
        <taxon>Eukaryota</taxon>
        <taxon>Metazoa</taxon>
        <taxon>Chordata</taxon>
        <taxon>Craniata</taxon>
        <taxon>Vertebrata</taxon>
        <taxon>Euteleostomi</taxon>
        <taxon>Actinopterygii</taxon>
        <taxon>Neopterygii</taxon>
        <taxon>Teleostei</taxon>
        <taxon>Neoteleostei</taxon>
        <taxon>Acanthomorphata</taxon>
        <taxon>Holocentriformes</taxon>
        <taxon>Holocentridae</taxon>
        <taxon>Myripristis</taxon>
    </lineage>
</organism>
<evidence type="ECO:0000256" key="1">
    <source>
        <dbReference type="ARBA" id="ARBA00022737"/>
    </source>
</evidence>
<keyword evidence="8" id="KW-1185">Reference proteome</keyword>
<feature type="region of interest" description="Disordered" evidence="5">
    <location>
        <begin position="448"/>
        <end position="524"/>
    </location>
</feature>
<feature type="region of interest" description="Disordered" evidence="5">
    <location>
        <begin position="641"/>
        <end position="681"/>
    </location>
</feature>
<dbReference type="InParanoid" id="A0A667YL39"/>
<dbReference type="OrthoDB" id="2017782at2759"/>
<dbReference type="InterPro" id="IPR011990">
    <property type="entry name" value="TPR-like_helical_dom_sf"/>
</dbReference>
<dbReference type="GO" id="GO:0003723">
    <property type="term" value="F:RNA binding"/>
    <property type="evidence" value="ECO:0007669"/>
    <property type="project" value="UniProtKB-UniRule"/>
</dbReference>
<protein>
    <submittedName>
        <fullName evidence="7">Uncharacterized LOC115376611</fullName>
    </submittedName>
</protein>
<feature type="region of interest" description="Disordered" evidence="5">
    <location>
        <begin position="100"/>
        <end position="291"/>
    </location>
</feature>
<dbReference type="PROSITE" id="PS50102">
    <property type="entry name" value="RRM"/>
    <property type="match status" value="1"/>
</dbReference>
<dbReference type="Pfam" id="PF00076">
    <property type="entry name" value="RRM_1"/>
    <property type="match status" value="1"/>
</dbReference>
<dbReference type="SMART" id="SM00028">
    <property type="entry name" value="TPR"/>
    <property type="match status" value="3"/>
</dbReference>